<name>B9E2T5_CLOK1</name>
<accession>B9E2T5</accession>
<dbReference type="HOGENOM" id="CLU_066192_29_2_9"/>
<dbReference type="AlphaFoldDB" id="B9E2T5"/>
<evidence type="ECO:0000313" key="4">
    <source>
        <dbReference type="Proteomes" id="UP000007969"/>
    </source>
</evidence>
<dbReference type="CDD" id="cd00093">
    <property type="entry name" value="HTH_XRE"/>
    <property type="match status" value="1"/>
</dbReference>
<dbReference type="SMART" id="SM00530">
    <property type="entry name" value="HTH_XRE"/>
    <property type="match status" value="1"/>
</dbReference>
<keyword evidence="1" id="KW-0238">DNA-binding</keyword>
<evidence type="ECO:0000256" key="1">
    <source>
        <dbReference type="ARBA" id="ARBA00023125"/>
    </source>
</evidence>
<gene>
    <name evidence="3" type="ordered locus">CKR_1759</name>
</gene>
<dbReference type="InterPro" id="IPR050807">
    <property type="entry name" value="TransReg_Diox_bact_type"/>
</dbReference>
<organism evidence="3 4">
    <name type="scientific">Clostridium kluyveri (strain NBRC 12016)</name>
    <dbReference type="NCBI Taxonomy" id="583346"/>
    <lineage>
        <taxon>Bacteria</taxon>
        <taxon>Bacillati</taxon>
        <taxon>Bacillota</taxon>
        <taxon>Clostridia</taxon>
        <taxon>Eubacteriales</taxon>
        <taxon>Clostridiaceae</taxon>
        <taxon>Clostridium</taxon>
    </lineage>
</organism>
<dbReference type="SUPFAM" id="SSF47413">
    <property type="entry name" value="lambda repressor-like DNA-binding domains"/>
    <property type="match status" value="1"/>
</dbReference>
<proteinExistence type="predicted"/>
<dbReference type="InterPro" id="IPR001387">
    <property type="entry name" value="Cro/C1-type_HTH"/>
</dbReference>
<dbReference type="GO" id="GO:0003700">
    <property type="term" value="F:DNA-binding transcription factor activity"/>
    <property type="evidence" value="ECO:0007669"/>
    <property type="project" value="TreeGrafter"/>
</dbReference>
<dbReference type="KEGG" id="ckr:CKR_1759"/>
<dbReference type="InterPro" id="IPR010982">
    <property type="entry name" value="Lambda_DNA-bd_dom_sf"/>
</dbReference>
<dbReference type="EMBL" id="AP009049">
    <property type="protein sequence ID" value="BAH06810.1"/>
    <property type="molecule type" value="Genomic_DNA"/>
</dbReference>
<dbReference type="Gene3D" id="1.10.260.40">
    <property type="entry name" value="lambda repressor-like DNA-binding domains"/>
    <property type="match status" value="1"/>
</dbReference>
<dbReference type="GO" id="GO:0005829">
    <property type="term" value="C:cytosol"/>
    <property type="evidence" value="ECO:0007669"/>
    <property type="project" value="TreeGrafter"/>
</dbReference>
<protein>
    <recommendedName>
        <fullName evidence="2">HTH cro/C1-type domain-containing protein</fullName>
    </recommendedName>
</protein>
<dbReference type="PROSITE" id="PS50943">
    <property type="entry name" value="HTH_CROC1"/>
    <property type="match status" value="1"/>
</dbReference>
<evidence type="ECO:0000313" key="3">
    <source>
        <dbReference type="EMBL" id="BAH06810.1"/>
    </source>
</evidence>
<dbReference type="PANTHER" id="PTHR46797:SF1">
    <property type="entry name" value="METHYLPHOSPHONATE SYNTHASE"/>
    <property type="match status" value="1"/>
</dbReference>
<sequence length="83" mass="9221">MTAMKVGKNIRNIRIQKNITQEELAEITGIEQSIISRYENGIIIPPIPKLEAISKALEVPISKLLELEETEIKKGSSIANSFS</sequence>
<dbReference type="GO" id="GO:0003677">
    <property type="term" value="F:DNA binding"/>
    <property type="evidence" value="ECO:0007669"/>
    <property type="project" value="UniProtKB-KW"/>
</dbReference>
<feature type="domain" description="HTH cro/C1-type" evidence="2">
    <location>
        <begin position="10"/>
        <end position="64"/>
    </location>
</feature>
<dbReference type="PANTHER" id="PTHR46797">
    <property type="entry name" value="HTH-TYPE TRANSCRIPTIONAL REGULATOR"/>
    <property type="match status" value="1"/>
</dbReference>
<dbReference type="Pfam" id="PF01381">
    <property type="entry name" value="HTH_3"/>
    <property type="match status" value="1"/>
</dbReference>
<dbReference type="Proteomes" id="UP000007969">
    <property type="component" value="Chromosome"/>
</dbReference>
<reference evidence="4" key="1">
    <citation type="submission" date="2005-09" db="EMBL/GenBank/DDBJ databases">
        <title>Complete genome sequence of Clostridium kluyveri and comparative genomics of Clostridia species.</title>
        <authorList>
            <person name="Inui M."/>
            <person name="Nonaka H."/>
            <person name="Shinoda Y."/>
            <person name="Ikenaga Y."/>
            <person name="Abe M."/>
            <person name="Naito K."/>
            <person name="Vertes A.A."/>
            <person name="Yukawa H."/>
        </authorList>
    </citation>
    <scope>NUCLEOTIDE SEQUENCE [LARGE SCALE GENOMIC DNA]</scope>
    <source>
        <strain evidence="4">NBRC 12016</strain>
    </source>
</reference>
<evidence type="ECO:0000259" key="2">
    <source>
        <dbReference type="PROSITE" id="PS50943"/>
    </source>
</evidence>